<organism evidence="2">
    <name type="scientific">Schizophyllum commune (strain H4-8 / FGSC 9210)</name>
    <name type="common">Split gill fungus</name>
    <dbReference type="NCBI Taxonomy" id="578458"/>
    <lineage>
        <taxon>Eukaryota</taxon>
        <taxon>Fungi</taxon>
        <taxon>Dikarya</taxon>
        <taxon>Basidiomycota</taxon>
        <taxon>Agaricomycotina</taxon>
        <taxon>Agaricomycetes</taxon>
        <taxon>Agaricomycetidae</taxon>
        <taxon>Agaricales</taxon>
        <taxon>Schizophyllaceae</taxon>
        <taxon>Schizophyllum</taxon>
    </lineage>
</organism>
<dbReference type="GeneID" id="9597438"/>
<dbReference type="KEGG" id="scm:SCHCO_02621336"/>
<dbReference type="InParanoid" id="D8PNW7"/>
<dbReference type="OrthoDB" id="3235815at2759"/>
<reference evidence="1 2" key="1">
    <citation type="journal article" date="2010" name="Nat. Biotechnol.">
        <title>Genome sequence of the model mushroom Schizophyllum commune.</title>
        <authorList>
            <person name="Ohm R.A."/>
            <person name="de Jong J.F."/>
            <person name="Lugones L.G."/>
            <person name="Aerts A."/>
            <person name="Kothe E."/>
            <person name="Stajich J.E."/>
            <person name="de Vries R.P."/>
            <person name="Record E."/>
            <person name="Levasseur A."/>
            <person name="Baker S.E."/>
            <person name="Bartholomew K.A."/>
            <person name="Coutinho P.M."/>
            <person name="Erdmann S."/>
            <person name="Fowler T.J."/>
            <person name="Gathman A.C."/>
            <person name="Lombard V."/>
            <person name="Henrissat B."/>
            <person name="Knabe N."/>
            <person name="Kuees U."/>
            <person name="Lilly W.W."/>
            <person name="Lindquist E."/>
            <person name="Lucas S."/>
            <person name="Magnuson J.K."/>
            <person name="Piumi F."/>
            <person name="Raudaskoski M."/>
            <person name="Salamov A."/>
            <person name="Schmutz J."/>
            <person name="Schwarze F.W.M.R."/>
            <person name="vanKuyk P.A."/>
            <person name="Horton J.S."/>
            <person name="Grigoriev I.V."/>
            <person name="Woesten H.A.B."/>
        </authorList>
    </citation>
    <scope>NUCLEOTIDE SEQUENCE [LARGE SCALE GENOMIC DNA]</scope>
    <source>
        <strain evidence="2">H4-8 / FGSC 9210</strain>
    </source>
</reference>
<proteinExistence type="predicted"/>
<evidence type="ECO:0008006" key="3">
    <source>
        <dbReference type="Google" id="ProtNLM"/>
    </source>
</evidence>
<gene>
    <name evidence="1" type="ORF">SCHCODRAFT_102431</name>
</gene>
<dbReference type="EMBL" id="GL377302">
    <property type="protein sequence ID" value="EFJ02923.1"/>
    <property type="molecule type" value="Genomic_DNA"/>
</dbReference>
<dbReference type="AlphaFoldDB" id="D8PNW7"/>
<keyword evidence="2" id="KW-1185">Reference proteome</keyword>
<accession>D8PNW7</accession>
<dbReference type="VEuPathDB" id="FungiDB:SCHCODRAFT_02621336"/>
<evidence type="ECO:0000313" key="1">
    <source>
        <dbReference type="EMBL" id="EFJ02923.1"/>
    </source>
</evidence>
<feature type="non-terminal residue" evidence="1">
    <location>
        <position position="625"/>
    </location>
</feature>
<sequence length="625" mass="70738">MEANMPSEGSRENEKLMSVKYRPESFLGVDWGTVKDLSHPLVLLPELPTESTNPLAKAAVLERQLEALSAQYAAIRAWRNRFMPIACLDDDLLSEIFQCVALTHPSDTSRSRSWTSLMLVCRRWRAIGVCNSVLWSSVIVGGKRLVKPSPLHMQRSGMRPLTVHIDLSANHFIGPYADYVTTPATLLKFTLSILKPHFDRVRALDITAAREELSQFLFHLGRTKRPNLRCLRVAFDFEEACTTFLPLAFELSVTQNLIARAEVVTLTDAVVFWTDLRNLTILRVQLDPSRSRDAYAHKMSCTTAIIMLRFSPALEELVLQNCFKHSPLEIDFTSTSPPVHLPVLRICNLSASGSVCATILAATRRPPSARIHVTVTESDWDEHAVQVLLEVLQMNFAQPGAPTLRVLQIIHQDSGATDSCCYQWHRWFTDVTLDHLEPSAEPSAGDEVASFSLRMPAFGGQHGRWPLQQALRSVPAKAVQVCELLLCAPIWKRWPRNDVRDLLWLLPGLQSLVVRYKNTGDRVRVRATWQLIMRDVCDALPEQESPKGRTVYWTHNLNQYLQGEFTKKLKDLVDAQMLAGRPLQRLVLHPQFLGQKHLKILSDRWASRVVKVGTEETTFIEVELV</sequence>
<dbReference type="Gene3D" id="1.20.1280.50">
    <property type="match status" value="1"/>
</dbReference>
<dbReference type="Proteomes" id="UP000007431">
    <property type="component" value="Unassembled WGS sequence"/>
</dbReference>
<evidence type="ECO:0000313" key="2">
    <source>
        <dbReference type="Proteomes" id="UP000007431"/>
    </source>
</evidence>
<protein>
    <recommendedName>
        <fullName evidence="3">F-box domain-containing protein</fullName>
    </recommendedName>
</protein>
<name>D8PNW7_SCHCM</name>
<dbReference type="eggNOG" id="ENOG502STM7">
    <property type="taxonomic scope" value="Eukaryota"/>
</dbReference>
<dbReference type="HOGENOM" id="CLU_471044_0_0_1"/>